<reference evidence="2 3" key="2">
    <citation type="submission" date="2015-05" db="EMBL/GenBank/DDBJ databases">
        <authorList>
            <person name="Morales-Cruz A."/>
            <person name="Amrine K.C."/>
            <person name="Cantu D."/>
        </authorList>
    </citation>
    <scope>NUCLEOTIDE SEQUENCE [LARGE SCALE GENOMIC DNA]</scope>
    <source>
        <strain evidence="2">DA912</strain>
    </source>
</reference>
<comment type="caution">
    <text evidence="2">The sequence shown here is derived from an EMBL/GenBank/DDBJ whole genome shotgun (WGS) entry which is preliminary data.</text>
</comment>
<dbReference type="EMBL" id="LCUC01000094">
    <property type="protein sequence ID" value="KKY37192.1"/>
    <property type="molecule type" value="Genomic_DNA"/>
</dbReference>
<dbReference type="Pfam" id="PF25482">
    <property type="entry name" value="DUF7905"/>
    <property type="match status" value="1"/>
</dbReference>
<accession>A0A0G2FSM8</accession>
<dbReference type="STRING" id="1214573.A0A0G2FSM8"/>
<dbReference type="InterPro" id="IPR057227">
    <property type="entry name" value="DUF7905"/>
</dbReference>
<dbReference type="Proteomes" id="UP000034680">
    <property type="component" value="Unassembled WGS sequence"/>
</dbReference>
<organism evidence="2 3">
    <name type="scientific">Diaporthe ampelina</name>
    <dbReference type="NCBI Taxonomy" id="1214573"/>
    <lineage>
        <taxon>Eukaryota</taxon>
        <taxon>Fungi</taxon>
        <taxon>Dikarya</taxon>
        <taxon>Ascomycota</taxon>
        <taxon>Pezizomycotina</taxon>
        <taxon>Sordariomycetes</taxon>
        <taxon>Sordariomycetidae</taxon>
        <taxon>Diaporthales</taxon>
        <taxon>Diaporthaceae</taxon>
        <taxon>Diaporthe</taxon>
    </lineage>
</organism>
<protein>
    <recommendedName>
        <fullName evidence="1">DUF7905 domain-containing protein</fullName>
    </recommendedName>
</protein>
<evidence type="ECO:0000313" key="3">
    <source>
        <dbReference type="Proteomes" id="UP000034680"/>
    </source>
</evidence>
<dbReference type="OrthoDB" id="5216603at2759"/>
<keyword evidence="3" id="KW-1185">Reference proteome</keyword>
<proteinExistence type="predicted"/>
<name>A0A0G2FSM8_9PEZI</name>
<sequence length="551" mass="61842">MDRIPMRHALRSPGEDPRWALMNRNTKIKKVEKTKFLGDAPKTAQECELAFPGNAVAEDFIDVNDPTTNKTLDGIRSKYNVWVKMNRGDHFVTLHGETLGSVNLAKDALRGFLVGINQDIQNKVIILTHHSIAATQAPVEIKSNNHDNSSYRPVTLETPVEEDLIDLSDDVEEITETNFQHGLDGQGPDSVFGTDTAPGHLLGSLVDKFGAAVQETGKRLRPATGELRVRAHMGVFTVKKRQSKTNKYQSDEALKKFLNMGADRGYIFVSHKLGNESWAARMLQIVYQTEDLDNPTTTEFLAADPTTISIRDIKPKFTLVLFAKDLKIEVDVAYDPEYRPCPEAGSMHAFSFNRDKVAEVAVSCPNRKFDWHLSVEAETPKSRIPVEVLDFIARGLRFKRPISTNSEINDDFPLTEMNTHLLRAASIDNVACKVFWTFQTANTPYCLEVSIYHEWGAGLLEGTNPIYPWKVLNTAAVPRPIKSCGVSYYGQDWDHKIQDINKPGGGRQADFANGFPDLFVNEDSTSNVEQFLQEMQRLHDFTELATVTEEI</sequence>
<evidence type="ECO:0000313" key="2">
    <source>
        <dbReference type="EMBL" id="KKY37192.1"/>
    </source>
</evidence>
<feature type="domain" description="DUF7905" evidence="1">
    <location>
        <begin position="218"/>
        <end position="512"/>
    </location>
</feature>
<evidence type="ECO:0000259" key="1">
    <source>
        <dbReference type="Pfam" id="PF25482"/>
    </source>
</evidence>
<reference evidence="2 3" key="1">
    <citation type="submission" date="2015-05" db="EMBL/GenBank/DDBJ databases">
        <title>Distinctive expansion of gene families associated with plant cell wall degradation and secondary metabolism in the genomes of grapevine trunk pathogens.</title>
        <authorList>
            <person name="Lawrence D.P."/>
            <person name="Travadon R."/>
            <person name="Rolshausen P.E."/>
            <person name="Baumgartner K."/>
        </authorList>
    </citation>
    <scope>NUCLEOTIDE SEQUENCE [LARGE SCALE GENOMIC DNA]</scope>
    <source>
        <strain evidence="2">DA912</strain>
    </source>
</reference>
<dbReference type="AlphaFoldDB" id="A0A0G2FSM8"/>
<gene>
    <name evidence="2" type="ORF">UCDDA912_g02833</name>
</gene>